<proteinExistence type="predicted"/>
<accession>A0AAE0FLB1</accession>
<sequence length="763" mass="79495">GAPGHLEWQWIAMLLQRGPEGARAPLLEAPLQPALDAVAVHLAKKLGQGAGIQTALPELLAGRGLLSASATTSVLKECAHRLVAAAETAAPSQSVLGAAGVGAEGFSPERFVCPQAEARRRLRIKKLAGTGSDALLEEAYAELLAAAAVLSWTSHDVCANPAPLAFEAQEDVEDGDENEEEADVRSSAEADGKAAQGTAGAAISLASHAEQLWAAGSRDPGALLTSRTRRTIRMLLARGLRAELGVVEEAPCPLGADHIRGEAGAVLWAAQADQALRRTCTDEGEQEALLEALLAPCHGSWGRWPHWERGASGGSAEGGTPEEESDASLSALACGVERAVAALVQRLGVELVLSGRSWLSAELLAAAQTGAISKEQQKALEEQLVRHAALGEEVLTALLRGAEAARHVSSEGGVEMAAACSLLATARRCGAAHVPGMVTAAFCSSAATWCPLSLEGNHESSEGHRRLLLALLPSMAPILRCAGGDELVTFTERWIGASMNLHPLANCQGAAVEAAMQTLEVVCGCFPEEGGLKGRVQQREVDQLLLLVRRQDILNLAQDPRPLCIQLQRGREEVPGRQCILGAERAMLRRLGESSEGGDEASLPSAKAAVKRLQMRAVLYAARQLDANDWRAVFQGIAEDLESTLPCAEEEAEVFANAVLLAEDDPEADVVQVAVEALAEVEGAGSSNLAGAAAASLCILIQAGVSGCEQAVEAGWPQLRADALVSTLRLLFAAGASHATAAANPAGGAFAMEQESTLETWAG</sequence>
<dbReference type="EMBL" id="LGRX02016569">
    <property type="protein sequence ID" value="KAK3261911.1"/>
    <property type="molecule type" value="Genomic_DNA"/>
</dbReference>
<name>A0AAE0FLB1_9CHLO</name>
<organism evidence="2 3">
    <name type="scientific">Cymbomonas tetramitiformis</name>
    <dbReference type="NCBI Taxonomy" id="36881"/>
    <lineage>
        <taxon>Eukaryota</taxon>
        <taxon>Viridiplantae</taxon>
        <taxon>Chlorophyta</taxon>
        <taxon>Pyramimonadophyceae</taxon>
        <taxon>Pyramimonadales</taxon>
        <taxon>Pyramimonadaceae</taxon>
        <taxon>Cymbomonas</taxon>
    </lineage>
</organism>
<dbReference type="Proteomes" id="UP001190700">
    <property type="component" value="Unassembled WGS sequence"/>
</dbReference>
<gene>
    <name evidence="2" type="ORF">CYMTET_29210</name>
</gene>
<feature type="non-terminal residue" evidence="2">
    <location>
        <position position="1"/>
    </location>
</feature>
<feature type="compositionally biased region" description="Acidic residues" evidence="1">
    <location>
        <begin position="170"/>
        <end position="182"/>
    </location>
</feature>
<dbReference type="AlphaFoldDB" id="A0AAE0FLB1"/>
<reference evidence="2 3" key="1">
    <citation type="journal article" date="2015" name="Genome Biol. Evol.">
        <title>Comparative Genomics of a Bacterivorous Green Alga Reveals Evolutionary Causalities and Consequences of Phago-Mixotrophic Mode of Nutrition.</title>
        <authorList>
            <person name="Burns J.A."/>
            <person name="Paasch A."/>
            <person name="Narechania A."/>
            <person name="Kim E."/>
        </authorList>
    </citation>
    <scope>NUCLEOTIDE SEQUENCE [LARGE SCALE GENOMIC DNA]</scope>
    <source>
        <strain evidence="2 3">PLY_AMNH</strain>
    </source>
</reference>
<protein>
    <submittedName>
        <fullName evidence="2">Uncharacterized protein</fullName>
    </submittedName>
</protein>
<keyword evidence="3" id="KW-1185">Reference proteome</keyword>
<feature type="region of interest" description="Disordered" evidence="1">
    <location>
        <begin position="170"/>
        <end position="193"/>
    </location>
</feature>
<evidence type="ECO:0000313" key="3">
    <source>
        <dbReference type="Proteomes" id="UP001190700"/>
    </source>
</evidence>
<comment type="caution">
    <text evidence="2">The sequence shown here is derived from an EMBL/GenBank/DDBJ whole genome shotgun (WGS) entry which is preliminary data.</text>
</comment>
<evidence type="ECO:0000313" key="2">
    <source>
        <dbReference type="EMBL" id="KAK3261911.1"/>
    </source>
</evidence>
<evidence type="ECO:0000256" key="1">
    <source>
        <dbReference type="SAM" id="MobiDB-lite"/>
    </source>
</evidence>
<feature type="compositionally biased region" description="Basic and acidic residues" evidence="1">
    <location>
        <begin position="183"/>
        <end position="192"/>
    </location>
</feature>